<dbReference type="STRING" id="716816.BST96_14860"/>
<dbReference type="PANTHER" id="PTHR13847:SF283">
    <property type="entry name" value="TRNA 5-METHYLAMINOMETHYL-2-THIOURIDINE BIOSYNTHESIS BIFUNCTIONAL PROTEIN MNMC"/>
    <property type="match status" value="1"/>
</dbReference>
<dbReference type="InterPro" id="IPR023032">
    <property type="entry name" value="tRNA_MAMT_biosynth_bifunc_MnmC"/>
</dbReference>
<evidence type="ECO:0000313" key="14">
    <source>
        <dbReference type="Proteomes" id="UP000193450"/>
    </source>
</evidence>
<feature type="region of interest" description="FAD-dependent cmnm(5)s(2)U34 oxidoreductase" evidence="10">
    <location>
        <begin position="292"/>
        <end position="690"/>
    </location>
</feature>
<dbReference type="SUPFAM" id="SSF54373">
    <property type="entry name" value="FAD-linked reductases, C-terminal domain"/>
    <property type="match status" value="1"/>
</dbReference>
<dbReference type="EC" id="1.5.-.-" evidence="10"/>
<evidence type="ECO:0000256" key="6">
    <source>
        <dbReference type="ARBA" id="ARBA00022694"/>
    </source>
</evidence>
<dbReference type="GO" id="GO:0004808">
    <property type="term" value="F:tRNA (5-methylaminomethyl-2-thiouridylate)(34)-methyltransferase activity"/>
    <property type="evidence" value="ECO:0007669"/>
    <property type="project" value="UniProtKB-EC"/>
</dbReference>
<evidence type="ECO:0000259" key="12">
    <source>
        <dbReference type="Pfam" id="PF05430"/>
    </source>
</evidence>
<dbReference type="AlphaFoldDB" id="A0A1X9NDP9"/>
<organism evidence="13 14">
    <name type="scientific">Oceanicoccus sagamiensis</name>
    <dbReference type="NCBI Taxonomy" id="716816"/>
    <lineage>
        <taxon>Bacteria</taxon>
        <taxon>Pseudomonadati</taxon>
        <taxon>Pseudomonadota</taxon>
        <taxon>Gammaproteobacteria</taxon>
        <taxon>Cellvibrionales</taxon>
        <taxon>Spongiibacteraceae</taxon>
        <taxon>Oceanicoccus</taxon>
    </lineage>
</organism>
<gene>
    <name evidence="10" type="primary">mnmC</name>
    <name evidence="13" type="ORF">BST96_14860</name>
</gene>
<dbReference type="Proteomes" id="UP000193450">
    <property type="component" value="Chromosome"/>
</dbReference>
<dbReference type="Pfam" id="PF01266">
    <property type="entry name" value="DAO"/>
    <property type="match status" value="1"/>
</dbReference>
<evidence type="ECO:0000259" key="11">
    <source>
        <dbReference type="Pfam" id="PF01266"/>
    </source>
</evidence>
<comment type="subcellular location">
    <subcellularLocation>
        <location evidence="10">Cytoplasm</location>
    </subcellularLocation>
</comment>
<keyword evidence="6 10" id="KW-0819">tRNA processing</keyword>
<dbReference type="Pfam" id="PF05430">
    <property type="entry name" value="Methyltransf_30"/>
    <property type="match status" value="1"/>
</dbReference>
<keyword evidence="14" id="KW-1185">Reference proteome</keyword>
<evidence type="ECO:0000256" key="5">
    <source>
        <dbReference type="ARBA" id="ARBA00022691"/>
    </source>
</evidence>
<feature type="region of interest" description="tRNA (mnm(5)s(2)U34)-methyltransferase" evidence="10">
    <location>
        <begin position="1"/>
        <end position="253"/>
    </location>
</feature>
<dbReference type="NCBIfam" id="TIGR03197">
    <property type="entry name" value="MnmC_Cterm"/>
    <property type="match status" value="1"/>
</dbReference>
<comment type="cofactor">
    <cofactor evidence="10">
        <name>FAD</name>
        <dbReference type="ChEBI" id="CHEBI:57692"/>
    </cofactor>
</comment>
<dbReference type="Gene3D" id="3.50.50.60">
    <property type="entry name" value="FAD/NAD(P)-binding domain"/>
    <property type="match status" value="1"/>
</dbReference>
<keyword evidence="5 10" id="KW-0949">S-adenosyl-L-methionine</keyword>
<keyword evidence="7 10" id="KW-0274">FAD</keyword>
<dbReference type="InterPro" id="IPR036188">
    <property type="entry name" value="FAD/NAD-bd_sf"/>
</dbReference>
<dbReference type="GO" id="GO:0002098">
    <property type="term" value="P:tRNA wobble uridine modification"/>
    <property type="evidence" value="ECO:0007669"/>
    <property type="project" value="TreeGrafter"/>
</dbReference>
<dbReference type="InterPro" id="IPR017610">
    <property type="entry name" value="tRNA_S-uridine_synth_MnmC_C"/>
</dbReference>
<feature type="domain" description="MnmC-like methyltransferase" evidence="12">
    <location>
        <begin position="119"/>
        <end position="251"/>
    </location>
</feature>
<reference evidence="13 14" key="1">
    <citation type="submission" date="2016-11" db="EMBL/GenBank/DDBJ databases">
        <title>Trade-off between light-utilization and light-protection in marine flavobacteria.</title>
        <authorList>
            <person name="Kumagai Y."/>
        </authorList>
    </citation>
    <scope>NUCLEOTIDE SEQUENCE [LARGE SCALE GENOMIC DNA]</scope>
    <source>
        <strain evidence="13 14">NBRC 107125</strain>
    </source>
</reference>
<dbReference type="GO" id="GO:0005737">
    <property type="term" value="C:cytoplasm"/>
    <property type="evidence" value="ECO:0007669"/>
    <property type="project" value="UniProtKB-SubCell"/>
</dbReference>
<protein>
    <recommendedName>
        <fullName evidence="10">tRNA 5-methylaminomethyl-2-thiouridine biosynthesis bifunctional protein MnmC</fullName>
        <shortName evidence="10">tRNA mnm(5)s(2)U biosynthesis bifunctional protein</shortName>
    </recommendedName>
    <domain>
        <recommendedName>
            <fullName evidence="10">tRNA (mnm(5)s(2)U34)-methyltransferase</fullName>
            <ecNumber evidence="10">2.1.1.61</ecNumber>
        </recommendedName>
    </domain>
    <domain>
        <recommendedName>
            <fullName evidence="10">FAD-dependent cmnm(5)s(2)U34 oxidoreductase</fullName>
            <ecNumber evidence="10">1.5.-.-</ecNumber>
        </recommendedName>
    </domain>
</protein>
<evidence type="ECO:0000256" key="2">
    <source>
        <dbReference type="ARBA" id="ARBA00022603"/>
    </source>
</evidence>
<evidence type="ECO:0000256" key="9">
    <source>
        <dbReference type="ARBA" id="ARBA00023268"/>
    </source>
</evidence>
<evidence type="ECO:0000256" key="7">
    <source>
        <dbReference type="ARBA" id="ARBA00022827"/>
    </source>
</evidence>
<dbReference type="GO" id="GO:0032259">
    <property type="term" value="P:methylation"/>
    <property type="evidence" value="ECO:0007669"/>
    <property type="project" value="UniProtKB-KW"/>
</dbReference>
<keyword evidence="2 10" id="KW-0489">Methyltransferase</keyword>
<comment type="similarity">
    <text evidence="10">In the C-terminal section; belongs to the DAO family.</text>
</comment>
<evidence type="ECO:0000256" key="10">
    <source>
        <dbReference type="HAMAP-Rule" id="MF_01102"/>
    </source>
</evidence>
<accession>A0A1X9NDP9</accession>
<dbReference type="KEGG" id="osg:BST96_14860"/>
<dbReference type="EC" id="2.1.1.61" evidence="10"/>
<dbReference type="NCBIfam" id="NF002481">
    <property type="entry name" value="PRK01747.1-2"/>
    <property type="match status" value="1"/>
</dbReference>
<dbReference type="InterPro" id="IPR008471">
    <property type="entry name" value="MnmC-like_methylTransf"/>
</dbReference>
<dbReference type="InterPro" id="IPR029063">
    <property type="entry name" value="SAM-dependent_MTases_sf"/>
</dbReference>
<dbReference type="Gene3D" id="3.30.9.10">
    <property type="entry name" value="D-Amino Acid Oxidase, subunit A, domain 2"/>
    <property type="match status" value="1"/>
</dbReference>
<dbReference type="RefSeq" id="WP_085759455.1">
    <property type="nucleotide sequence ID" value="NZ_CP019343.1"/>
</dbReference>
<dbReference type="Gene3D" id="3.40.50.150">
    <property type="entry name" value="Vaccinia Virus protein VP39"/>
    <property type="match status" value="1"/>
</dbReference>
<dbReference type="InterPro" id="IPR047785">
    <property type="entry name" value="tRNA_MNMC2"/>
</dbReference>
<dbReference type="GO" id="GO:0050660">
    <property type="term" value="F:flavin adenine dinucleotide binding"/>
    <property type="evidence" value="ECO:0007669"/>
    <property type="project" value="UniProtKB-UniRule"/>
</dbReference>
<dbReference type="InterPro" id="IPR006076">
    <property type="entry name" value="FAD-dep_OxRdtase"/>
</dbReference>
<comment type="function">
    <text evidence="10">Catalyzes the last two steps in the biosynthesis of 5-methylaminomethyl-2-thiouridine (mnm(5)s(2)U) at the wobble position (U34) in tRNA. Catalyzes the FAD-dependent demodification of cmnm(5)s(2)U34 to nm(5)s(2)U34, followed by the transfer of a methyl group from S-adenosyl-L-methionine to nm(5)s(2)U34, to form mnm(5)s(2)U34.</text>
</comment>
<dbReference type="HAMAP" id="MF_01102">
    <property type="entry name" value="MnmC"/>
    <property type="match status" value="1"/>
</dbReference>
<keyword evidence="1 10" id="KW-0963">Cytoplasm</keyword>
<keyword evidence="4 10" id="KW-0808">Transferase</keyword>
<comment type="catalytic activity">
    <reaction evidence="10">
        <text>5-aminomethyl-2-thiouridine(34) in tRNA + S-adenosyl-L-methionine = 5-methylaminomethyl-2-thiouridine(34) in tRNA + S-adenosyl-L-homocysteine + H(+)</text>
        <dbReference type="Rhea" id="RHEA:19569"/>
        <dbReference type="Rhea" id="RHEA-COMP:10195"/>
        <dbReference type="Rhea" id="RHEA-COMP:10197"/>
        <dbReference type="ChEBI" id="CHEBI:15378"/>
        <dbReference type="ChEBI" id="CHEBI:57856"/>
        <dbReference type="ChEBI" id="CHEBI:59789"/>
        <dbReference type="ChEBI" id="CHEBI:74454"/>
        <dbReference type="ChEBI" id="CHEBI:74455"/>
        <dbReference type="EC" id="2.1.1.61"/>
    </reaction>
</comment>
<keyword evidence="3 10" id="KW-0285">Flavoprotein</keyword>
<evidence type="ECO:0000256" key="8">
    <source>
        <dbReference type="ARBA" id="ARBA00023002"/>
    </source>
</evidence>
<evidence type="ECO:0000313" key="13">
    <source>
        <dbReference type="EMBL" id="ARN75281.1"/>
    </source>
</evidence>
<dbReference type="SUPFAM" id="SSF51905">
    <property type="entry name" value="FAD/NAD(P)-binding domain"/>
    <property type="match status" value="1"/>
</dbReference>
<sequence length="690" mass="77054">MPEQPPSPYHLDTAQLDWQPGNVPEARDFGDIYFLLQQGLEETRYVFLQHNQLQQRWPTLQAFDHFSIGETGFGTGLNFLASWQLWQNIAPQNAQLHFVSVEKHPLSYTDLERSLSAWPELTDFATQLLEQYPTLTAGYHLLKFDSGRISLHLLLGDGIEGLEQLRSSDHPQWKAHNHVTMDAWFLDGFSPAKNPDLWNDKLYSLMADLSGPHTTVATFTAVTAVRKGLAAQGFEIKKDKGFRKREMLFGQFNPDSRDKLQPHTDRPNPKSITAPWYFQQQTPTQGKHIAIIGGGLAGCSSAYALAQRGCKVTLIERSDRLAAAASGNPQGMLYTKLSTEAGTLNRFTLSSYLYALRFYRQWQKTHNISSEHIDFCGVLQLASNAKEQRMVPLLQQAFANYPELIQCVDQQQASELAGVDMQFPGWFFPAAGWVSPVYLCQSLSSHPNIDIIFQQQAITLEHQQQQWQLSTDTGPLVSADAAIIANSHDALHFEQSQTLPTKTIRGQITLLQTSPETAALKTVICHEGYITPAINNTHNLGATFDNGDTDTSTRQQDHQRNLDSLHRMIPSLLPKPCAIDTSSLTGRAGLRCTSPDYLPMVGPVHDQQQFLADYAPLRKNAHAGITSPGHYYPNLYLNIGHGSRGLTSTPLCSELIAAMICSEPLPLPRHLVSALNPARFVIRDLIRNKV</sequence>
<keyword evidence="8 10" id="KW-0560">Oxidoreductase</keyword>
<dbReference type="PANTHER" id="PTHR13847">
    <property type="entry name" value="SARCOSINE DEHYDROGENASE-RELATED"/>
    <property type="match status" value="1"/>
</dbReference>
<comment type="similarity">
    <text evidence="10">In the N-terminal section; belongs to the methyltransferase superfamily. tRNA (mnm(5)s(2)U34)-methyltransferase family.</text>
</comment>
<keyword evidence="9 10" id="KW-0511">Multifunctional enzyme</keyword>
<evidence type="ECO:0000256" key="4">
    <source>
        <dbReference type="ARBA" id="ARBA00022679"/>
    </source>
</evidence>
<dbReference type="EMBL" id="CP019343">
    <property type="protein sequence ID" value="ARN75281.1"/>
    <property type="molecule type" value="Genomic_DNA"/>
</dbReference>
<dbReference type="GO" id="GO:0016645">
    <property type="term" value="F:oxidoreductase activity, acting on the CH-NH group of donors"/>
    <property type="evidence" value="ECO:0007669"/>
    <property type="project" value="InterPro"/>
</dbReference>
<dbReference type="OrthoDB" id="9786494at2"/>
<name>A0A1X9NDP9_9GAMM</name>
<proteinExistence type="inferred from homology"/>
<evidence type="ECO:0000256" key="1">
    <source>
        <dbReference type="ARBA" id="ARBA00022490"/>
    </source>
</evidence>
<feature type="domain" description="FAD dependent oxidoreductase" evidence="11">
    <location>
        <begin position="289"/>
        <end position="659"/>
    </location>
</feature>
<dbReference type="NCBIfam" id="NF033855">
    <property type="entry name" value="tRNA_MNMC2"/>
    <property type="match status" value="1"/>
</dbReference>
<evidence type="ECO:0000256" key="3">
    <source>
        <dbReference type="ARBA" id="ARBA00022630"/>
    </source>
</evidence>